<dbReference type="InterPro" id="IPR011257">
    <property type="entry name" value="DNA_glycosylase"/>
</dbReference>
<evidence type="ECO:0000256" key="14">
    <source>
        <dbReference type="ARBA" id="ARBA00023295"/>
    </source>
</evidence>
<evidence type="ECO:0000256" key="8">
    <source>
        <dbReference type="ARBA" id="ARBA00022723"/>
    </source>
</evidence>
<dbReference type="GO" id="GO:0006284">
    <property type="term" value="P:base-excision repair"/>
    <property type="evidence" value="ECO:0007669"/>
    <property type="project" value="InterPro"/>
</dbReference>
<dbReference type="PANTHER" id="PTHR42944">
    <property type="entry name" value="ADENINE DNA GLYCOSYLASE"/>
    <property type="match status" value="1"/>
</dbReference>
<evidence type="ECO:0000256" key="5">
    <source>
        <dbReference type="ARBA" id="ARBA00012045"/>
    </source>
</evidence>
<evidence type="ECO:0000256" key="15">
    <source>
        <dbReference type="SAM" id="MobiDB-lite"/>
    </source>
</evidence>
<evidence type="ECO:0000256" key="13">
    <source>
        <dbReference type="ARBA" id="ARBA00023204"/>
    </source>
</evidence>
<keyword evidence="11" id="KW-0408">Iron</keyword>
<dbReference type="eggNOG" id="COG1051">
    <property type="taxonomic scope" value="Bacteria"/>
</dbReference>
<dbReference type="Gene3D" id="3.90.79.10">
    <property type="entry name" value="Nucleoside Triphosphate Pyrophosphohydrolase"/>
    <property type="match status" value="1"/>
</dbReference>
<comment type="catalytic activity">
    <reaction evidence="1">
        <text>Hydrolyzes free adenine bases from 7,8-dihydro-8-oxoguanine:adenine mismatched double-stranded DNA, leaving an apurinic site.</text>
        <dbReference type="EC" id="3.2.2.31"/>
    </reaction>
</comment>
<dbReference type="PROSITE" id="PS51462">
    <property type="entry name" value="NUDIX"/>
    <property type="match status" value="1"/>
</dbReference>
<dbReference type="HOGENOM" id="CLU_012862_0_2_7"/>
<dbReference type="STRING" id="335543.Sfum_2733"/>
<dbReference type="PROSITE" id="PS00764">
    <property type="entry name" value="ENDONUCLEASE_III_1"/>
    <property type="match status" value="1"/>
</dbReference>
<dbReference type="Pfam" id="PF10576">
    <property type="entry name" value="EndIII_4Fe-2S"/>
    <property type="match status" value="1"/>
</dbReference>
<evidence type="ECO:0000259" key="16">
    <source>
        <dbReference type="PROSITE" id="PS51462"/>
    </source>
</evidence>
<dbReference type="RefSeq" id="WP_011699578.1">
    <property type="nucleotide sequence ID" value="NC_008554.1"/>
</dbReference>
<dbReference type="InterPro" id="IPR044298">
    <property type="entry name" value="MIG/MutY"/>
</dbReference>
<proteinExistence type="inferred from homology"/>
<evidence type="ECO:0000256" key="1">
    <source>
        <dbReference type="ARBA" id="ARBA00000843"/>
    </source>
</evidence>
<dbReference type="GO" id="GO:0051539">
    <property type="term" value="F:4 iron, 4 sulfur cluster binding"/>
    <property type="evidence" value="ECO:0007669"/>
    <property type="project" value="UniProtKB-KW"/>
</dbReference>
<dbReference type="GO" id="GO:0032357">
    <property type="term" value="F:oxidized purine DNA binding"/>
    <property type="evidence" value="ECO:0007669"/>
    <property type="project" value="TreeGrafter"/>
</dbReference>
<feature type="domain" description="Nudix hydrolase" evidence="16">
    <location>
        <begin position="227"/>
        <end position="361"/>
    </location>
</feature>
<protein>
    <recommendedName>
        <fullName evidence="6">Adenine DNA glycosylase</fullName>
        <ecNumber evidence="5">3.2.2.31</ecNumber>
    </recommendedName>
</protein>
<dbReference type="GO" id="GO:0000701">
    <property type="term" value="F:purine-specific mismatch base pair DNA N-glycosylase activity"/>
    <property type="evidence" value="ECO:0007669"/>
    <property type="project" value="UniProtKB-EC"/>
</dbReference>
<evidence type="ECO:0000256" key="6">
    <source>
        <dbReference type="ARBA" id="ARBA00022023"/>
    </source>
</evidence>
<keyword evidence="12" id="KW-0411">Iron-sulfur</keyword>
<evidence type="ECO:0000256" key="12">
    <source>
        <dbReference type="ARBA" id="ARBA00023014"/>
    </source>
</evidence>
<evidence type="ECO:0000256" key="3">
    <source>
        <dbReference type="ARBA" id="ARBA00002933"/>
    </source>
</evidence>
<accession>A0LLV9</accession>
<dbReference type="SMART" id="SM00525">
    <property type="entry name" value="FES"/>
    <property type="match status" value="1"/>
</dbReference>
<dbReference type="Pfam" id="PF14815">
    <property type="entry name" value="NUDIX_4"/>
    <property type="match status" value="1"/>
</dbReference>
<dbReference type="PANTHER" id="PTHR42944:SF1">
    <property type="entry name" value="ADENINE DNA GLYCOSYLASE"/>
    <property type="match status" value="1"/>
</dbReference>
<dbReference type="SUPFAM" id="SSF48150">
    <property type="entry name" value="DNA-glycosylase"/>
    <property type="match status" value="1"/>
</dbReference>
<dbReference type="PRINTS" id="PR00502">
    <property type="entry name" value="NUDIXFAMILY"/>
</dbReference>
<dbReference type="GO" id="GO:0006298">
    <property type="term" value="P:mismatch repair"/>
    <property type="evidence" value="ECO:0007669"/>
    <property type="project" value="TreeGrafter"/>
</dbReference>
<dbReference type="GO" id="GO:0046872">
    <property type="term" value="F:metal ion binding"/>
    <property type="evidence" value="ECO:0007669"/>
    <property type="project" value="UniProtKB-KW"/>
</dbReference>
<evidence type="ECO:0000256" key="2">
    <source>
        <dbReference type="ARBA" id="ARBA00001966"/>
    </source>
</evidence>
<dbReference type="GO" id="GO:0034039">
    <property type="term" value="F:8-oxo-7,8-dihydroguanine DNA N-glycosylase activity"/>
    <property type="evidence" value="ECO:0007669"/>
    <property type="project" value="TreeGrafter"/>
</dbReference>
<dbReference type="InterPro" id="IPR004035">
    <property type="entry name" value="Endouclease-III_FeS-bd_BS"/>
</dbReference>
<comment type="similarity">
    <text evidence="4">Belongs to the Nth/MutY family.</text>
</comment>
<dbReference type="InterPro" id="IPR003265">
    <property type="entry name" value="HhH-GPD_domain"/>
</dbReference>
<keyword evidence="10 17" id="KW-0378">Hydrolase</keyword>
<dbReference type="eggNOG" id="COG1194">
    <property type="taxonomic scope" value="Bacteria"/>
</dbReference>
<keyword evidence="7" id="KW-0004">4Fe-4S</keyword>
<evidence type="ECO:0000256" key="4">
    <source>
        <dbReference type="ARBA" id="ARBA00008343"/>
    </source>
</evidence>
<dbReference type="AlphaFoldDB" id="A0LLV9"/>
<dbReference type="EC" id="3.2.2.31" evidence="5"/>
<dbReference type="InterPro" id="IPR003651">
    <property type="entry name" value="Endonuclease3_FeS-loop_motif"/>
</dbReference>
<dbReference type="Proteomes" id="UP000001784">
    <property type="component" value="Chromosome"/>
</dbReference>
<dbReference type="InterPro" id="IPR029119">
    <property type="entry name" value="MutY_C"/>
</dbReference>
<reference evidence="17 18" key="1">
    <citation type="submission" date="2006-10" db="EMBL/GenBank/DDBJ databases">
        <title>Complete sequence of Syntrophobacter fumaroxidans MPOB.</title>
        <authorList>
            <consortium name="US DOE Joint Genome Institute"/>
            <person name="Copeland A."/>
            <person name="Lucas S."/>
            <person name="Lapidus A."/>
            <person name="Barry K."/>
            <person name="Detter J.C."/>
            <person name="Glavina del Rio T."/>
            <person name="Hammon N."/>
            <person name="Israni S."/>
            <person name="Pitluck S."/>
            <person name="Goltsman E.G."/>
            <person name="Martinez M."/>
            <person name="Schmutz J."/>
            <person name="Larimer F."/>
            <person name="Land M."/>
            <person name="Hauser L."/>
            <person name="Kyrpides N."/>
            <person name="Kim E."/>
            <person name="Boone D.R."/>
            <person name="Brockman F."/>
            <person name="Culley D."/>
            <person name="Ferry J."/>
            <person name="Gunsalus R."/>
            <person name="McInerney M.J."/>
            <person name="Morrison M."/>
            <person name="Plugge C."/>
            <person name="Rohlin L."/>
            <person name="Scholten J."/>
            <person name="Sieber J."/>
            <person name="Stams A.J.M."/>
            <person name="Worm P."/>
            <person name="Henstra A.M."/>
            <person name="Richardson P."/>
        </authorList>
    </citation>
    <scope>NUCLEOTIDE SEQUENCE [LARGE SCALE GENOMIC DNA]</scope>
    <source>
        <strain evidence="18">DSM 10017 / MPOB</strain>
    </source>
</reference>
<name>A0LLV9_SYNFM</name>
<keyword evidence="9" id="KW-0227">DNA damage</keyword>
<dbReference type="InterPro" id="IPR015797">
    <property type="entry name" value="NUDIX_hydrolase-like_dom_sf"/>
</dbReference>
<comment type="cofactor">
    <cofactor evidence="2">
        <name>[4Fe-4S] cluster</name>
        <dbReference type="ChEBI" id="CHEBI:49883"/>
    </cofactor>
</comment>
<dbReference type="KEGG" id="sfu:Sfum_2733"/>
<dbReference type="NCBIfam" id="TIGR01084">
    <property type="entry name" value="mutY"/>
    <property type="match status" value="1"/>
</dbReference>
<comment type="function">
    <text evidence="3">Adenine glycosylase active on G-A mispairs. MutY also corrects error-prone DNA synthesis past GO lesions which are due to the oxidatively damaged form of guanine: 7,8-dihydro-8-oxoguanine (8-oxo-dGTP).</text>
</comment>
<dbReference type="SUPFAM" id="SSF55811">
    <property type="entry name" value="Nudix"/>
    <property type="match status" value="1"/>
</dbReference>
<evidence type="ECO:0000313" key="17">
    <source>
        <dbReference type="EMBL" id="ABK18411.1"/>
    </source>
</evidence>
<dbReference type="FunFam" id="1.10.340.30:FF:000002">
    <property type="entry name" value="Adenine DNA glycosylase"/>
    <property type="match status" value="1"/>
</dbReference>
<dbReference type="InterPro" id="IPR020476">
    <property type="entry name" value="Nudix_hydrolase"/>
</dbReference>
<dbReference type="CDD" id="cd03425">
    <property type="entry name" value="NUDIX_MutT_NudA_like"/>
    <property type="match status" value="1"/>
</dbReference>
<dbReference type="CDD" id="cd00056">
    <property type="entry name" value="ENDO3c"/>
    <property type="match status" value="1"/>
</dbReference>
<organism evidence="17 18">
    <name type="scientific">Syntrophobacter fumaroxidans (strain DSM 10017 / MPOB)</name>
    <dbReference type="NCBI Taxonomy" id="335543"/>
    <lineage>
        <taxon>Bacteria</taxon>
        <taxon>Pseudomonadati</taxon>
        <taxon>Thermodesulfobacteriota</taxon>
        <taxon>Syntrophobacteria</taxon>
        <taxon>Syntrophobacterales</taxon>
        <taxon>Syntrophobacteraceae</taxon>
        <taxon>Syntrophobacter</taxon>
    </lineage>
</organism>
<feature type="region of interest" description="Disordered" evidence="15">
    <location>
        <begin position="361"/>
        <end position="381"/>
    </location>
</feature>
<dbReference type="EMBL" id="CP000478">
    <property type="protein sequence ID" value="ABK18411.1"/>
    <property type="molecule type" value="Genomic_DNA"/>
</dbReference>
<evidence type="ECO:0000256" key="7">
    <source>
        <dbReference type="ARBA" id="ARBA00022485"/>
    </source>
</evidence>
<dbReference type="SMART" id="SM00478">
    <property type="entry name" value="ENDO3c"/>
    <property type="match status" value="1"/>
</dbReference>
<sequence>MLQPKTRLQIQTLLLSWFDENQRPLPWREKYRPYEIWISEIMLQQTQVKTMLPYFRRWMERFPDVQSIADAREDEVLKHWEGLGYYSRAVNIRRTAEIIVRHHGGTFPKAHSTILGMPGIGPYTAGAISSIAFNEDRPLVDGNVERILARLFNLDTPVEEKNTRKFIWNTAEELIPAGRARQFNQALMDLGATVCLPRRPACEKCPLNGLCESRRMGTADRRPVTNRRKDIASIEVAVGILHHRGRVLIQKRPASGLMPNLWEFPGGKIHPGESPEQALIREFREELELEVRCRERLASIRHNYTSFRVLLHAFLCRPADSRPRPVLRSAVEARWVVVEELDQYAFPAANRKLIDLVSGRKPAAARNHRPEPRNDDAEDGANVVLLKK</sequence>
<evidence type="ECO:0000256" key="10">
    <source>
        <dbReference type="ARBA" id="ARBA00022801"/>
    </source>
</evidence>
<dbReference type="InterPro" id="IPR005760">
    <property type="entry name" value="A/G_AdeGlyc_MutY"/>
</dbReference>
<evidence type="ECO:0000256" key="11">
    <source>
        <dbReference type="ARBA" id="ARBA00023004"/>
    </source>
</evidence>
<evidence type="ECO:0000313" key="18">
    <source>
        <dbReference type="Proteomes" id="UP000001784"/>
    </source>
</evidence>
<dbReference type="GO" id="GO:0035485">
    <property type="term" value="F:adenine/guanine mispair binding"/>
    <property type="evidence" value="ECO:0007669"/>
    <property type="project" value="TreeGrafter"/>
</dbReference>
<dbReference type="Pfam" id="PF00730">
    <property type="entry name" value="HhH-GPD"/>
    <property type="match status" value="1"/>
</dbReference>
<dbReference type="Gene3D" id="1.10.340.30">
    <property type="entry name" value="Hypothetical protein, domain 2"/>
    <property type="match status" value="1"/>
</dbReference>
<keyword evidence="18" id="KW-1185">Reference proteome</keyword>
<gene>
    <name evidence="17" type="ordered locus">Sfum_2733</name>
</gene>
<keyword evidence="14 17" id="KW-0326">Glycosidase</keyword>
<keyword evidence="8" id="KW-0479">Metal-binding</keyword>
<keyword evidence="13" id="KW-0234">DNA repair</keyword>
<dbReference type="Gene3D" id="1.10.1670.10">
    <property type="entry name" value="Helix-hairpin-Helix base-excision DNA repair enzymes (C-terminal)"/>
    <property type="match status" value="1"/>
</dbReference>
<dbReference type="InterPro" id="IPR023170">
    <property type="entry name" value="HhH_base_excis_C"/>
</dbReference>
<dbReference type="FunCoup" id="A0LLV9">
    <property type="interactions" value="382"/>
</dbReference>
<evidence type="ECO:0000256" key="9">
    <source>
        <dbReference type="ARBA" id="ARBA00022763"/>
    </source>
</evidence>
<dbReference type="InParanoid" id="A0LLV9"/>
<dbReference type="InterPro" id="IPR000086">
    <property type="entry name" value="NUDIX_hydrolase_dom"/>
</dbReference>